<dbReference type="EMBL" id="VUMI01000013">
    <property type="protein sequence ID" value="MSS88582.1"/>
    <property type="molecule type" value="Genomic_DNA"/>
</dbReference>
<dbReference type="AlphaFoldDB" id="A0A6N7W209"/>
<dbReference type="Proteomes" id="UP000436047">
    <property type="component" value="Unassembled WGS sequence"/>
</dbReference>
<gene>
    <name evidence="2" type="ORF">FYJ45_09825</name>
</gene>
<evidence type="ECO:0000313" key="3">
    <source>
        <dbReference type="Proteomes" id="UP000436047"/>
    </source>
</evidence>
<feature type="region of interest" description="Disordered" evidence="1">
    <location>
        <begin position="30"/>
        <end position="54"/>
    </location>
</feature>
<evidence type="ECO:0000256" key="1">
    <source>
        <dbReference type="SAM" id="MobiDB-lite"/>
    </source>
</evidence>
<accession>A0A6N7W209</accession>
<organism evidence="2 3">
    <name type="scientific">Eisenbergiella porci</name>
    <dbReference type="NCBI Taxonomy" id="2652274"/>
    <lineage>
        <taxon>Bacteria</taxon>
        <taxon>Bacillati</taxon>
        <taxon>Bacillota</taxon>
        <taxon>Clostridia</taxon>
        <taxon>Lachnospirales</taxon>
        <taxon>Lachnospiraceae</taxon>
        <taxon>Eisenbergiella</taxon>
    </lineage>
</organism>
<feature type="compositionally biased region" description="Pro residues" evidence="1">
    <location>
        <begin position="35"/>
        <end position="47"/>
    </location>
</feature>
<evidence type="ECO:0000313" key="2">
    <source>
        <dbReference type="EMBL" id="MSS88582.1"/>
    </source>
</evidence>
<sequence>MEMKLKIVEGFLETIFAKVHRNIRSDWYGKNLPLPSGPHPPSPPPQNHKPSPREERFQYKPDIQKYVFHQISGYILPKN</sequence>
<comment type="caution">
    <text evidence="2">The sequence shown here is derived from an EMBL/GenBank/DDBJ whole genome shotgun (WGS) entry which is preliminary data.</text>
</comment>
<protein>
    <submittedName>
        <fullName evidence="2">Uncharacterized protein</fullName>
    </submittedName>
</protein>
<name>A0A6N7W209_9FIRM</name>
<keyword evidence="3" id="KW-1185">Reference proteome</keyword>
<reference evidence="2 3" key="1">
    <citation type="submission" date="2019-08" db="EMBL/GenBank/DDBJ databases">
        <title>In-depth cultivation of the pig gut microbiome towards novel bacterial diversity and tailored functional studies.</title>
        <authorList>
            <person name="Wylensek D."/>
            <person name="Hitch T.C.A."/>
            <person name="Clavel T."/>
        </authorList>
    </citation>
    <scope>NUCLEOTIDE SEQUENCE [LARGE SCALE GENOMIC DNA]</scope>
    <source>
        <strain evidence="2 3">WCA-389-WT-23B</strain>
    </source>
</reference>
<proteinExistence type="predicted"/>